<dbReference type="Pfam" id="PF09836">
    <property type="entry name" value="DUF2063"/>
    <property type="match status" value="1"/>
</dbReference>
<dbReference type="InterPro" id="IPR044922">
    <property type="entry name" value="DUF2063_N_sf"/>
</dbReference>
<evidence type="ECO:0000313" key="2">
    <source>
        <dbReference type="EMBL" id="ODJ87529.1"/>
    </source>
</evidence>
<evidence type="ECO:0000259" key="1">
    <source>
        <dbReference type="Pfam" id="PF09836"/>
    </source>
</evidence>
<dbReference type="InterPro" id="IPR018640">
    <property type="entry name" value="DUF2063"/>
</dbReference>
<dbReference type="Gene3D" id="1.10.150.690">
    <property type="entry name" value="DUF2063"/>
    <property type="match status" value="1"/>
</dbReference>
<sequence>MTSTMKPLSELQQLFCDGLRSSEPPAQALLEEIVDDGLQVQRFNVYRNNFIVLNGDALADMYPVIKQLLGDEAFRMLATAYVREYPPMDRALLLYGERFAEFLAAVPELSGLPYLSDVARLEYAWTAAYHADDAAPLEQRQIAKLPSDELDHLRLRPHPSMRCIGSVYPIYRIWSANQSNRVDETVSLDEGGSQIVVIRPKAEVEIREMTPGALTFLQRLASADTIAEAYSHAAETEPEFDLNTFFTRYLFDGTFCAL</sequence>
<dbReference type="RefSeq" id="WP_069124832.1">
    <property type="nucleotide sequence ID" value="NZ_MARB01000011.1"/>
</dbReference>
<dbReference type="EMBL" id="MARB01000011">
    <property type="protein sequence ID" value="ODJ87529.1"/>
    <property type="molecule type" value="Genomic_DNA"/>
</dbReference>
<dbReference type="OrthoDB" id="4146344at2"/>
<proteinExistence type="predicted"/>
<protein>
    <recommendedName>
        <fullName evidence="1">Putative DNA-binding domain-containing protein</fullName>
    </recommendedName>
</protein>
<name>A0A7Z0VLU9_9GAMM</name>
<feature type="domain" description="Putative DNA-binding" evidence="1">
    <location>
        <begin position="10"/>
        <end position="103"/>
    </location>
</feature>
<gene>
    <name evidence="2" type="ORF">CODIS_22400</name>
</gene>
<evidence type="ECO:0000313" key="3">
    <source>
        <dbReference type="Proteomes" id="UP000094769"/>
    </source>
</evidence>
<dbReference type="Proteomes" id="UP000094769">
    <property type="component" value="Unassembled WGS sequence"/>
</dbReference>
<comment type="caution">
    <text evidence="2">The sequence shown here is derived from an EMBL/GenBank/DDBJ whole genome shotgun (WGS) entry which is preliminary data.</text>
</comment>
<accession>A0A7Z0VLU9</accession>
<keyword evidence="3" id="KW-1185">Reference proteome</keyword>
<dbReference type="AlphaFoldDB" id="A0A7Z0VLU9"/>
<organism evidence="2 3">
    <name type="scientific">Candidatus Thiodiazotropha endolucinida</name>
    <dbReference type="NCBI Taxonomy" id="1655433"/>
    <lineage>
        <taxon>Bacteria</taxon>
        <taxon>Pseudomonadati</taxon>
        <taxon>Pseudomonadota</taxon>
        <taxon>Gammaproteobacteria</taxon>
        <taxon>Chromatiales</taxon>
        <taxon>Sedimenticolaceae</taxon>
        <taxon>Candidatus Thiodiazotropha</taxon>
    </lineage>
</organism>
<reference evidence="2 3" key="1">
    <citation type="submission" date="2016-06" db="EMBL/GenBank/DDBJ databases">
        <title>Genome sequence of endosymbiont of Candidatus Endolucinida thiodiazotropha.</title>
        <authorList>
            <person name="Poehlein A."/>
            <person name="Koenig S."/>
            <person name="Heiden S.E."/>
            <person name="Thuermer A."/>
            <person name="Voget S."/>
            <person name="Daniel R."/>
            <person name="Markert S."/>
            <person name="Gros O."/>
            <person name="Schweder T."/>
        </authorList>
    </citation>
    <scope>NUCLEOTIDE SEQUENCE [LARGE SCALE GENOMIC DNA]</scope>
    <source>
        <strain evidence="2 3">COS</strain>
    </source>
</reference>